<evidence type="ECO:0000256" key="2">
    <source>
        <dbReference type="ARBA" id="ARBA00022692"/>
    </source>
</evidence>
<keyword evidence="4 5" id="KW-0472">Membrane</keyword>
<dbReference type="InterPro" id="IPR008253">
    <property type="entry name" value="Marvel"/>
</dbReference>
<evidence type="ECO:0000256" key="7">
    <source>
        <dbReference type="SAM" id="Phobius"/>
    </source>
</evidence>
<feature type="region of interest" description="Disordered" evidence="6">
    <location>
        <begin position="1"/>
        <end position="24"/>
    </location>
</feature>
<protein>
    <recommendedName>
        <fullName evidence="8">MARVEL domain-containing protein</fullName>
    </recommendedName>
</protein>
<evidence type="ECO:0000313" key="9">
    <source>
        <dbReference type="Ensembl" id="ENSCCNP00000017735.1"/>
    </source>
</evidence>
<evidence type="ECO:0000256" key="1">
    <source>
        <dbReference type="ARBA" id="ARBA00004141"/>
    </source>
</evidence>
<organism evidence="9">
    <name type="scientific">Castor canadensis</name>
    <name type="common">American beaver</name>
    <dbReference type="NCBI Taxonomy" id="51338"/>
    <lineage>
        <taxon>Eukaryota</taxon>
        <taxon>Metazoa</taxon>
        <taxon>Chordata</taxon>
        <taxon>Craniata</taxon>
        <taxon>Vertebrata</taxon>
        <taxon>Euteleostomi</taxon>
        <taxon>Mammalia</taxon>
        <taxon>Eutheria</taxon>
        <taxon>Euarchontoglires</taxon>
        <taxon>Glires</taxon>
        <taxon>Rodentia</taxon>
        <taxon>Castorimorpha</taxon>
        <taxon>Castoridae</taxon>
        <taxon>Castor</taxon>
    </lineage>
</organism>
<proteinExistence type="predicted"/>
<feature type="domain" description="MARVEL" evidence="8">
    <location>
        <begin position="20"/>
        <end position="138"/>
    </location>
</feature>
<keyword evidence="2 5" id="KW-0812">Transmembrane</keyword>
<dbReference type="PANTHER" id="PTHR22776:SF43">
    <property type="entry name" value="CKLF-LIKE MARVEL TRANSMEMBRANE DOMAIN-CONTAINING PROTEIN 1"/>
    <property type="match status" value="1"/>
</dbReference>
<evidence type="ECO:0000256" key="6">
    <source>
        <dbReference type="SAM" id="MobiDB-lite"/>
    </source>
</evidence>
<keyword evidence="3 7" id="KW-1133">Transmembrane helix</keyword>
<dbReference type="PANTHER" id="PTHR22776">
    <property type="entry name" value="MARVEL-CONTAINING POTENTIAL LIPID RAFT-ASSOCIATED PROTEIN"/>
    <property type="match status" value="1"/>
</dbReference>
<evidence type="ECO:0000256" key="5">
    <source>
        <dbReference type="PROSITE-ProRule" id="PRU00581"/>
    </source>
</evidence>
<feature type="transmembrane region" description="Helical" evidence="7">
    <location>
        <begin position="48"/>
        <end position="70"/>
    </location>
</feature>
<reference evidence="9" key="1">
    <citation type="submission" date="2023-09" db="UniProtKB">
        <authorList>
            <consortium name="Ensembl"/>
        </authorList>
    </citation>
    <scope>IDENTIFICATION</scope>
</reference>
<evidence type="ECO:0000256" key="3">
    <source>
        <dbReference type="ARBA" id="ARBA00022989"/>
    </source>
</evidence>
<dbReference type="PROSITE" id="PS51225">
    <property type="entry name" value="MARVEL"/>
    <property type="match status" value="1"/>
</dbReference>
<sequence length="156" mass="17131">GLPDTSRPEDTPTMNSESGHLEEPGPHASRALIVGAVACFITGRAHEAFIAITIQEICIVLFFILIYLVSLQHLLICLHWPLLDLINSIISTIFLLVVAVLTIQEKGRRQLYYIGGSLCVGAAILCCIDALLVIKVIRNKMKEEQAAKETLQSSLH</sequence>
<accession>A0A8C0ZTD4</accession>
<dbReference type="InterPro" id="IPR050578">
    <property type="entry name" value="MARVEL-CKLF_proteins"/>
</dbReference>
<feature type="transmembrane region" description="Helical" evidence="7">
    <location>
        <begin position="110"/>
        <end position="134"/>
    </location>
</feature>
<evidence type="ECO:0000256" key="4">
    <source>
        <dbReference type="ARBA" id="ARBA00023136"/>
    </source>
</evidence>
<feature type="compositionally biased region" description="Basic and acidic residues" evidence="6">
    <location>
        <begin position="1"/>
        <end position="10"/>
    </location>
</feature>
<comment type="subcellular location">
    <subcellularLocation>
        <location evidence="1">Membrane</location>
        <topology evidence="1">Multi-pass membrane protein</topology>
    </subcellularLocation>
</comment>
<evidence type="ECO:0000259" key="8">
    <source>
        <dbReference type="PROSITE" id="PS51225"/>
    </source>
</evidence>
<name>A0A8C0ZTD4_CASCN</name>
<dbReference type="AlphaFoldDB" id="A0A8C0ZTD4"/>
<feature type="transmembrane region" description="Helical" evidence="7">
    <location>
        <begin position="82"/>
        <end position="104"/>
    </location>
</feature>
<dbReference type="GO" id="GO:0016020">
    <property type="term" value="C:membrane"/>
    <property type="evidence" value="ECO:0007669"/>
    <property type="project" value="UniProtKB-SubCell"/>
</dbReference>
<dbReference type="Ensembl" id="ENSCCNT00000023093.1">
    <property type="protein sequence ID" value="ENSCCNP00000017735.1"/>
    <property type="gene ID" value="ENSCCNG00000018044.1"/>
</dbReference>